<reference evidence="1" key="1">
    <citation type="submission" date="2023-04" db="EMBL/GenBank/DDBJ databases">
        <title>Aspergillus oryzae NBRC 4228.</title>
        <authorList>
            <person name="Ichikawa N."/>
            <person name="Sato H."/>
            <person name="Tonouchi N."/>
        </authorList>
    </citation>
    <scope>NUCLEOTIDE SEQUENCE</scope>
    <source>
        <strain evidence="1">NBRC 4228</strain>
    </source>
</reference>
<evidence type="ECO:0000313" key="2">
    <source>
        <dbReference type="Proteomes" id="UP001165205"/>
    </source>
</evidence>
<dbReference type="AlphaFoldDB" id="A0AAN5C508"/>
<accession>A0AAN5C508</accession>
<gene>
    <name evidence="1" type="ORF">Aory04_001272500</name>
</gene>
<organism evidence="1 2">
    <name type="scientific">Aspergillus oryzae</name>
    <name type="common">Yellow koji mold</name>
    <dbReference type="NCBI Taxonomy" id="5062"/>
    <lineage>
        <taxon>Eukaryota</taxon>
        <taxon>Fungi</taxon>
        <taxon>Dikarya</taxon>
        <taxon>Ascomycota</taxon>
        <taxon>Pezizomycotina</taxon>
        <taxon>Eurotiomycetes</taxon>
        <taxon>Eurotiomycetidae</taxon>
        <taxon>Eurotiales</taxon>
        <taxon>Aspergillaceae</taxon>
        <taxon>Aspergillus</taxon>
        <taxon>Aspergillus subgen. Circumdati</taxon>
    </lineage>
</organism>
<name>A0AAN5C508_ASPOZ</name>
<sequence>MPSVYIRRRYIVLHFRNIEDLEEALAVGHLFENLGQSTLLDTTHQLSRLLMKSKKSVMPVIISPKIYSGHLWKKSSGTNMRDLIGDTTLLSEGKDDLLLNPAVAQIASVEGSDDQDS</sequence>
<protein>
    <submittedName>
        <fullName evidence="1">Unnamed protein product</fullName>
    </submittedName>
</protein>
<comment type="caution">
    <text evidence="1">The sequence shown here is derived from an EMBL/GenBank/DDBJ whole genome shotgun (WGS) entry which is preliminary data.</text>
</comment>
<dbReference type="Proteomes" id="UP001165205">
    <property type="component" value="Unassembled WGS sequence"/>
</dbReference>
<dbReference type="EMBL" id="BSYA01000268">
    <property type="protein sequence ID" value="GMG37958.1"/>
    <property type="molecule type" value="Genomic_DNA"/>
</dbReference>
<proteinExistence type="predicted"/>
<evidence type="ECO:0000313" key="1">
    <source>
        <dbReference type="EMBL" id="GMG37958.1"/>
    </source>
</evidence>